<sequence>MGVAAASCVRGVEARSVGCRLGRWRKERRWIGTPLGQVMGALRMGVTGGVMRRRVEARNDVRIGTPLGQVMGALRMGVTGGVMRRRVEARNDVRIGTPLGQVMGALRMGVTGGVMRRRVEARSVGWRLGRWRKEKRRSDWDAVRTGDGGVEDGRDGRRHASSRGG</sequence>
<protein>
    <submittedName>
        <fullName evidence="2">Uncharacterized protein</fullName>
    </submittedName>
</protein>
<dbReference type="EMBL" id="JACXVP010000216">
    <property type="protein sequence ID" value="KAG5568153.1"/>
    <property type="molecule type" value="Genomic_DNA"/>
</dbReference>
<comment type="caution">
    <text evidence="2">The sequence shown here is derived from an EMBL/GenBank/DDBJ whole genome shotgun (WGS) entry which is preliminary data.</text>
</comment>
<organism evidence="2 3">
    <name type="scientific">Solanum commersonii</name>
    <name type="common">Commerson's wild potato</name>
    <name type="synonym">Commerson's nightshade</name>
    <dbReference type="NCBI Taxonomy" id="4109"/>
    <lineage>
        <taxon>Eukaryota</taxon>
        <taxon>Viridiplantae</taxon>
        <taxon>Streptophyta</taxon>
        <taxon>Embryophyta</taxon>
        <taxon>Tracheophyta</taxon>
        <taxon>Spermatophyta</taxon>
        <taxon>Magnoliopsida</taxon>
        <taxon>eudicotyledons</taxon>
        <taxon>Gunneridae</taxon>
        <taxon>Pentapetalae</taxon>
        <taxon>asterids</taxon>
        <taxon>lamiids</taxon>
        <taxon>Solanales</taxon>
        <taxon>Solanaceae</taxon>
        <taxon>Solanoideae</taxon>
        <taxon>Solaneae</taxon>
        <taxon>Solanum</taxon>
    </lineage>
</organism>
<gene>
    <name evidence="2" type="ORF">H5410_064829</name>
</gene>
<evidence type="ECO:0000256" key="1">
    <source>
        <dbReference type="SAM" id="MobiDB-lite"/>
    </source>
</evidence>
<accession>A0A9J5VYA4</accession>
<feature type="region of interest" description="Disordered" evidence="1">
    <location>
        <begin position="136"/>
        <end position="165"/>
    </location>
</feature>
<dbReference type="AlphaFoldDB" id="A0A9J5VYA4"/>
<reference evidence="2" key="1">
    <citation type="submission" date="2020-09" db="EMBL/GenBank/DDBJ databases">
        <title>De no assembly of potato wild relative species, Solanum commersonii.</title>
        <authorList>
            <person name="Cho K."/>
        </authorList>
    </citation>
    <scope>NUCLEOTIDE SEQUENCE</scope>
    <source>
        <strain evidence="2">LZ3.2</strain>
        <tissue evidence="2">Leaf</tissue>
    </source>
</reference>
<keyword evidence="3" id="KW-1185">Reference proteome</keyword>
<name>A0A9J5VYA4_SOLCO</name>
<evidence type="ECO:0000313" key="3">
    <source>
        <dbReference type="Proteomes" id="UP000824120"/>
    </source>
</evidence>
<evidence type="ECO:0000313" key="2">
    <source>
        <dbReference type="EMBL" id="KAG5568153.1"/>
    </source>
</evidence>
<proteinExistence type="predicted"/>
<feature type="compositionally biased region" description="Basic residues" evidence="1">
    <location>
        <begin position="156"/>
        <end position="165"/>
    </location>
</feature>
<dbReference type="Proteomes" id="UP000824120">
    <property type="component" value="Unassembled WGS sequence"/>
</dbReference>